<accession>A0ABP1QKZ8</accession>
<keyword evidence="5 13" id="KW-0812">Transmembrane</keyword>
<sequence length="886" mass="101004">MYFLDLLFFTILIGSTTADDFQYKNVVLGVVLAPETIPIGVIQDVDIERELKDLIYRTANSPPPAALANANQIASGNGDYTSNNVTRAANITIFQFELDDNLDKVVEISILFTLAGCAETHELNQRVTRFVGPVVHVAFTEPGCPRLDRNSAITVPLTWFQFNADLLQLFTDVRNDRSLPKWQDAVVIYDIHSKNGPRDIQAIVQAFGSNMEFDEVALSLFTVDSMSVKLSFSDQIEDVLAKYRGSSPTKFIVVTDFEKINFVLVTAKRKKMLNVMKQWLFVASESPDNDFRWDFVTDSIINDGVNVAFLTNSSNNYTDRPDHLFCHTEALLSLLTDTVETLAAWEFSLFLQVSDEEWEIIKPTREDRVKNITETMTDQLGDLVLGKCDKNCSTWNVEAGEYGIYGKQVFEVGWWNPVTGLRMTDDLFPHVTGGFRGRKILVTSMHFPPWQIISRPDPEHDTNTTYSGLMFEVLSHMGKNLNFTFTVLEPPEGEAWGTIQPDGRWNGMMRLVIENPHVVLGAAAFTVIPERSLYINFTEVLEREAYAFMVNRPVELSRVLLFAEPFSIEVWLCIIATVIVVAPILNIIHCMSYYYKYYKKVNERGLFKLKNCYWYLYGALLQQGGTHLPEAISGRLLIGFWWLFVIVSVTTYSGNLVAFLTFPKIENPVNSIEDVINHRGVSSWGFMSGSVIEDHLKRASDPKMKILYKNAARHPAFNNTVLEAIKKRDHAYIDWKITLMTVMRDAFKVTGYCDYILGQETIFEEKIALAVPRGSPYLPVFNKEIKEMLQTGLIKKWKSRYWPQKDKCSSTSGLATSDSNRTVKLGDMQGSFYLLFMGFFIALVILAGEVFIYKRRKKRMINSIQIIVGSNKNAQFWQQKRYPFLQ</sequence>
<evidence type="ECO:0000256" key="6">
    <source>
        <dbReference type="ARBA" id="ARBA00022989"/>
    </source>
</evidence>
<evidence type="ECO:0000256" key="12">
    <source>
        <dbReference type="ARBA" id="ARBA00023303"/>
    </source>
</evidence>
<keyword evidence="3" id="KW-0813">Transport</keyword>
<dbReference type="SMART" id="SM00918">
    <property type="entry name" value="Lig_chan-Glu_bd"/>
    <property type="match status" value="1"/>
</dbReference>
<dbReference type="Pfam" id="PF00060">
    <property type="entry name" value="Lig_chan"/>
    <property type="match status" value="1"/>
</dbReference>
<feature type="transmembrane region" description="Helical" evidence="13">
    <location>
        <begin position="568"/>
        <end position="595"/>
    </location>
</feature>
<name>A0ABP1QKZ8_9HEXA</name>
<comment type="caution">
    <text evidence="16">The sequence shown here is derived from an EMBL/GenBank/DDBJ whole genome shotgun (WGS) entry which is preliminary data.</text>
</comment>
<dbReference type="InterPro" id="IPR052192">
    <property type="entry name" value="Insect_Ionotropic_Sensory_Rcpt"/>
</dbReference>
<keyword evidence="11" id="KW-1071">Ligand-gated ion channel</keyword>
<keyword evidence="12" id="KW-0407">Ion channel</keyword>
<keyword evidence="4" id="KW-1003">Cell membrane</keyword>
<evidence type="ECO:0000256" key="14">
    <source>
        <dbReference type="SAM" id="SignalP"/>
    </source>
</evidence>
<dbReference type="SUPFAM" id="SSF53850">
    <property type="entry name" value="Periplasmic binding protein-like II"/>
    <property type="match status" value="1"/>
</dbReference>
<keyword evidence="6 13" id="KW-1133">Transmembrane helix</keyword>
<organism evidence="16 17">
    <name type="scientific">Orchesella dallaii</name>
    <dbReference type="NCBI Taxonomy" id="48710"/>
    <lineage>
        <taxon>Eukaryota</taxon>
        <taxon>Metazoa</taxon>
        <taxon>Ecdysozoa</taxon>
        <taxon>Arthropoda</taxon>
        <taxon>Hexapoda</taxon>
        <taxon>Collembola</taxon>
        <taxon>Entomobryomorpha</taxon>
        <taxon>Entomobryoidea</taxon>
        <taxon>Orchesellidae</taxon>
        <taxon>Orchesellinae</taxon>
        <taxon>Orchesella</taxon>
    </lineage>
</organism>
<dbReference type="Gene3D" id="3.40.50.2300">
    <property type="match status" value="1"/>
</dbReference>
<protein>
    <recommendedName>
        <fullName evidence="15">Ionotropic glutamate receptor L-glutamate and glycine-binding domain-containing protein</fullName>
    </recommendedName>
</protein>
<dbReference type="InterPro" id="IPR001320">
    <property type="entry name" value="Iontro_rcpt_C"/>
</dbReference>
<evidence type="ECO:0000256" key="7">
    <source>
        <dbReference type="ARBA" id="ARBA00023065"/>
    </source>
</evidence>
<feature type="signal peptide" evidence="14">
    <location>
        <begin position="1"/>
        <end position="18"/>
    </location>
</feature>
<keyword evidence="17" id="KW-1185">Reference proteome</keyword>
<evidence type="ECO:0000256" key="11">
    <source>
        <dbReference type="ARBA" id="ARBA00023286"/>
    </source>
</evidence>
<dbReference type="PANTHER" id="PTHR42643:SF24">
    <property type="entry name" value="IONOTROPIC RECEPTOR 60A"/>
    <property type="match status" value="1"/>
</dbReference>
<comment type="similarity">
    <text evidence="2">Belongs to the glutamate-gated ion channel (TC 1.A.10.1) family.</text>
</comment>
<dbReference type="PANTHER" id="PTHR42643">
    <property type="entry name" value="IONOTROPIC RECEPTOR 20A-RELATED"/>
    <property type="match status" value="1"/>
</dbReference>
<keyword evidence="7" id="KW-0406">Ion transport</keyword>
<reference evidence="16 17" key="1">
    <citation type="submission" date="2024-08" db="EMBL/GenBank/DDBJ databases">
        <authorList>
            <person name="Cucini C."/>
            <person name="Frati F."/>
        </authorList>
    </citation>
    <scope>NUCLEOTIDE SEQUENCE [LARGE SCALE GENOMIC DNA]</scope>
</reference>
<evidence type="ECO:0000256" key="1">
    <source>
        <dbReference type="ARBA" id="ARBA00004651"/>
    </source>
</evidence>
<evidence type="ECO:0000256" key="10">
    <source>
        <dbReference type="ARBA" id="ARBA00023180"/>
    </source>
</evidence>
<comment type="subcellular location">
    <subcellularLocation>
        <location evidence="1">Cell membrane</location>
        <topology evidence="1">Multi-pass membrane protein</topology>
    </subcellularLocation>
</comment>
<dbReference type="EMBL" id="CAXLJM020000032">
    <property type="protein sequence ID" value="CAL8100400.1"/>
    <property type="molecule type" value="Genomic_DNA"/>
</dbReference>
<evidence type="ECO:0000259" key="15">
    <source>
        <dbReference type="SMART" id="SM00918"/>
    </source>
</evidence>
<dbReference type="Gene3D" id="3.40.190.10">
    <property type="entry name" value="Periplasmic binding protein-like II"/>
    <property type="match status" value="1"/>
</dbReference>
<feature type="transmembrane region" description="Helical" evidence="13">
    <location>
        <begin position="640"/>
        <end position="662"/>
    </location>
</feature>
<dbReference type="Pfam" id="PF10613">
    <property type="entry name" value="Lig_chan-Glu_bd"/>
    <property type="match status" value="1"/>
</dbReference>
<evidence type="ECO:0000256" key="9">
    <source>
        <dbReference type="ARBA" id="ARBA00023170"/>
    </source>
</evidence>
<keyword evidence="10" id="KW-0325">Glycoprotein</keyword>
<evidence type="ECO:0000256" key="2">
    <source>
        <dbReference type="ARBA" id="ARBA00008685"/>
    </source>
</evidence>
<evidence type="ECO:0000256" key="13">
    <source>
        <dbReference type="SAM" id="Phobius"/>
    </source>
</evidence>
<keyword evidence="14" id="KW-0732">Signal</keyword>
<dbReference type="InterPro" id="IPR019594">
    <property type="entry name" value="Glu/Gly-bd"/>
</dbReference>
<evidence type="ECO:0000256" key="3">
    <source>
        <dbReference type="ARBA" id="ARBA00022448"/>
    </source>
</evidence>
<evidence type="ECO:0000256" key="8">
    <source>
        <dbReference type="ARBA" id="ARBA00023136"/>
    </source>
</evidence>
<keyword evidence="9" id="KW-0675">Receptor</keyword>
<evidence type="ECO:0000313" key="17">
    <source>
        <dbReference type="Proteomes" id="UP001642540"/>
    </source>
</evidence>
<keyword evidence="8 13" id="KW-0472">Membrane</keyword>
<evidence type="ECO:0000256" key="5">
    <source>
        <dbReference type="ARBA" id="ARBA00022692"/>
    </source>
</evidence>
<dbReference type="Proteomes" id="UP001642540">
    <property type="component" value="Unassembled WGS sequence"/>
</dbReference>
<feature type="transmembrane region" description="Helical" evidence="13">
    <location>
        <begin position="832"/>
        <end position="853"/>
    </location>
</feature>
<gene>
    <name evidence="16" type="ORF">ODALV1_LOCUS10527</name>
</gene>
<evidence type="ECO:0000313" key="16">
    <source>
        <dbReference type="EMBL" id="CAL8100400.1"/>
    </source>
</evidence>
<proteinExistence type="inferred from homology"/>
<dbReference type="Gene3D" id="1.10.287.70">
    <property type="match status" value="1"/>
</dbReference>
<evidence type="ECO:0000256" key="4">
    <source>
        <dbReference type="ARBA" id="ARBA00022475"/>
    </source>
</evidence>
<feature type="chain" id="PRO_5045276249" description="Ionotropic glutamate receptor L-glutamate and glycine-binding domain-containing protein" evidence="14">
    <location>
        <begin position="19"/>
        <end position="886"/>
    </location>
</feature>
<feature type="domain" description="Ionotropic glutamate receptor L-glutamate and glycine-binding" evidence="15">
    <location>
        <begin position="449"/>
        <end position="514"/>
    </location>
</feature>